<dbReference type="Proteomes" id="UP000195570">
    <property type="component" value="Unassembled WGS sequence"/>
</dbReference>
<evidence type="ECO:0000256" key="4">
    <source>
        <dbReference type="PIRSR" id="PIRSR606689-1"/>
    </source>
</evidence>
<evidence type="ECO:0000313" key="7">
    <source>
        <dbReference type="Proteomes" id="UP000195570"/>
    </source>
</evidence>
<keyword evidence="5" id="KW-0460">Magnesium</keyword>
<dbReference type="SMART" id="SM00178">
    <property type="entry name" value="SAR"/>
    <property type="match status" value="1"/>
</dbReference>
<keyword evidence="2 4" id="KW-0547">Nucleotide-binding</keyword>
<reference evidence="6" key="1">
    <citation type="submission" date="2016-09" db="EMBL/GenBank/DDBJ databases">
        <authorList>
            <person name="Hebert L."/>
            <person name="Moumen B."/>
        </authorList>
    </citation>
    <scope>NUCLEOTIDE SEQUENCE [LARGE SCALE GENOMIC DNA]</scope>
    <source>
        <strain evidence="6">OVI</strain>
    </source>
</reference>
<dbReference type="PANTHER" id="PTHR11711">
    <property type="entry name" value="ADP RIBOSYLATION FACTOR-RELATED"/>
    <property type="match status" value="1"/>
</dbReference>
<dbReference type="InterPro" id="IPR005225">
    <property type="entry name" value="Small_GTP-bd"/>
</dbReference>
<name>A0A1G4I016_TRYEQ</name>
<dbReference type="Pfam" id="PF00025">
    <property type="entry name" value="Arf"/>
    <property type="match status" value="1"/>
</dbReference>
<comment type="similarity">
    <text evidence="1">Belongs to the small GTPase superfamily. Arf family.</text>
</comment>
<dbReference type="InterPro" id="IPR027417">
    <property type="entry name" value="P-loop_NTPase"/>
</dbReference>
<keyword evidence="5" id="KW-0479">Metal-binding</keyword>
<dbReference type="InterPro" id="IPR024156">
    <property type="entry name" value="Small_GTPase_ARF"/>
</dbReference>
<dbReference type="NCBIfam" id="TIGR00231">
    <property type="entry name" value="small_GTP"/>
    <property type="match status" value="1"/>
</dbReference>
<organism evidence="6 7">
    <name type="scientific">Trypanosoma equiperdum</name>
    <dbReference type="NCBI Taxonomy" id="5694"/>
    <lineage>
        <taxon>Eukaryota</taxon>
        <taxon>Discoba</taxon>
        <taxon>Euglenozoa</taxon>
        <taxon>Kinetoplastea</taxon>
        <taxon>Metakinetoplastina</taxon>
        <taxon>Trypanosomatida</taxon>
        <taxon>Trypanosomatidae</taxon>
        <taxon>Trypanosoma</taxon>
    </lineage>
</organism>
<feature type="binding site" evidence="5">
    <location>
        <position position="31"/>
    </location>
    <ligand>
        <name>Mg(2+)</name>
        <dbReference type="ChEBI" id="CHEBI:18420"/>
    </ligand>
</feature>
<dbReference type="FunFam" id="3.40.50.300:FF:001166">
    <property type="entry name" value="ADP-ribosylation factor D"/>
    <property type="match status" value="1"/>
</dbReference>
<dbReference type="PRINTS" id="PR00449">
    <property type="entry name" value="RASTRNSFRMNG"/>
</dbReference>
<evidence type="ECO:0000256" key="1">
    <source>
        <dbReference type="ARBA" id="ARBA00010290"/>
    </source>
</evidence>
<dbReference type="EMBL" id="CZPT02000195">
    <property type="protein sequence ID" value="SCU64972.1"/>
    <property type="molecule type" value="Genomic_DNA"/>
</dbReference>
<dbReference type="PROSITE" id="PS51417">
    <property type="entry name" value="ARF"/>
    <property type="match status" value="1"/>
</dbReference>
<sequence>MGQLISGLWSVFNPNRHYKLLILGLNNAGKTSILYHLQLGHSIATQPTLGGNVEQLSISHGSNNNKIEVSCWDLGGQEQLRDSWRLYYDQTDAVIFVVDAADPSRFPAARSVLHKILANEPQLRQAVLLVLANKQDMEGAVSPADLIESLGLAAVNDRTWTLMGCSASKGDSLREAMSWIAQRIGDRRPASSA</sequence>
<dbReference type="GO" id="GO:0046872">
    <property type="term" value="F:metal ion binding"/>
    <property type="evidence" value="ECO:0007669"/>
    <property type="project" value="UniProtKB-KW"/>
</dbReference>
<evidence type="ECO:0000256" key="5">
    <source>
        <dbReference type="PIRSR" id="PIRSR606689-2"/>
    </source>
</evidence>
<dbReference type="GO" id="GO:0005525">
    <property type="term" value="F:GTP binding"/>
    <property type="evidence" value="ECO:0007669"/>
    <property type="project" value="UniProtKB-KW"/>
</dbReference>
<protein>
    <submittedName>
        <fullName evidence="6">ADP-ribosylation factor-like protein, putative</fullName>
    </submittedName>
</protein>
<feature type="binding site" evidence="4">
    <location>
        <begin position="133"/>
        <end position="136"/>
    </location>
    <ligand>
        <name>GTP</name>
        <dbReference type="ChEBI" id="CHEBI:37565"/>
    </ligand>
</feature>
<dbReference type="InterPro" id="IPR006689">
    <property type="entry name" value="Small_GTPase_ARF/SAR"/>
</dbReference>
<evidence type="ECO:0000313" key="6">
    <source>
        <dbReference type="EMBL" id="SCU64972.1"/>
    </source>
</evidence>
<comment type="caution">
    <text evidence="6">The sequence shown here is derived from an EMBL/GenBank/DDBJ whole genome shotgun (WGS) entry which is preliminary data.</text>
</comment>
<gene>
    <name evidence="6" type="ORF">TEOVI_000767500</name>
</gene>
<dbReference type="PROSITE" id="PS51419">
    <property type="entry name" value="RAB"/>
    <property type="match status" value="1"/>
</dbReference>
<dbReference type="GO" id="GO:0003924">
    <property type="term" value="F:GTPase activity"/>
    <property type="evidence" value="ECO:0007669"/>
    <property type="project" value="InterPro"/>
</dbReference>
<keyword evidence="3 4" id="KW-0342">GTP-binding</keyword>
<feature type="binding site" evidence="5">
    <location>
        <position position="48"/>
    </location>
    <ligand>
        <name>Mg(2+)</name>
        <dbReference type="ChEBI" id="CHEBI:18420"/>
    </ligand>
</feature>
<dbReference type="AlphaFoldDB" id="A0A1G4I016"/>
<evidence type="ECO:0000256" key="3">
    <source>
        <dbReference type="ARBA" id="ARBA00023134"/>
    </source>
</evidence>
<dbReference type="SMART" id="SM00177">
    <property type="entry name" value="ARF"/>
    <property type="match status" value="1"/>
</dbReference>
<dbReference type="VEuPathDB" id="TriTrypDB:TEOVI_000767500"/>
<dbReference type="RefSeq" id="XP_067076649.1">
    <property type="nucleotide sequence ID" value="XM_067220548.1"/>
</dbReference>
<feature type="binding site" evidence="4">
    <location>
        <begin position="24"/>
        <end position="31"/>
    </location>
    <ligand>
        <name>GTP</name>
        <dbReference type="ChEBI" id="CHEBI:37565"/>
    </ligand>
</feature>
<keyword evidence="7" id="KW-1185">Reference proteome</keyword>
<proteinExistence type="inferred from homology"/>
<dbReference type="GeneID" id="92381609"/>
<dbReference type="SUPFAM" id="SSF52540">
    <property type="entry name" value="P-loop containing nucleoside triphosphate hydrolases"/>
    <property type="match status" value="1"/>
</dbReference>
<dbReference type="Gene3D" id="3.40.50.300">
    <property type="entry name" value="P-loop containing nucleotide triphosphate hydrolases"/>
    <property type="match status" value="1"/>
</dbReference>
<evidence type="ECO:0000256" key="2">
    <source>
        <dbReference type="ARBA" id="ARBA00022741"/>
    </source>
</evidence>
<feature type="binding site" evidence="4">
    <location>
        <position position="76"/>
    </location>
    <ligand>
        <name>GTP</name>
        <dbReference type="ChEBI" id="CHEBI:37565"/>
    </ligand>
</feature>
<accession>A0A1G4I016</accession>
<dbReference type="SMART" id="SM00175">
    <property type="entry name" value="RAB"/>
    <property type="match status" value="1"/>
</dbReference>